<reference evidence="1 2" key="1">
    <citation type="submission" date="2024-06" db="EMBL/GenBank/DDBJ databases">
        <title>Novosphingobium rhizovicinus M1R2S20.</title>
        <authorList>
            <person name="Sun J.-Q."/>
        </authorList>
    </citation>
    <scope>NUCLEOTIDE SEQUENCE [LARGE SCALE GENOMIC DNA]</scope>
    <source>
        <strain evidence="1 2">M1R2S20</strain>
    </source>
</reference>
<keyword evidence="2" id="KW-1185">Reference proteome</keyword>
<comment type="caution">
    <text evidence="1">The sequence shown here is derived from an EMBL/GenBank/DDBJ whole genome shotgun (WGS) entry which is preliminary data.</text>
</comment>
<organism evidence="1 2">
    <name type="scientific">Novosphingobium rhizovicinum</name>
    <dbReference type="NCBI Taxonomy" id="3228928"/>
    <lineage>
        <taxon>Bacteria</taxon>
        <taxon>Pseudomonadati</taxon>
        <taxon>Pseudomonadota</taxon>
        <taxon>Alphaproteobacteria</taxon>
        <taxon>Sphingomonadales</taxon>
        <taxon>Sphingomonadaceae</taxon>
        <taxon>Novosphingobium</taxon>
    </lineage>
</organism>
<dbReference type="Proteomes" id="UP001556118">
    <property type="component" value="Unassembled WGS sequence"/>
</dbReference>
<evidence type="ECO:0000313" key="1">
    <source>
        <dbReference type="EMBL" id="MEW9855961.1"/>
    </source>
</evidence>
<proteinExistence type="predicted"/>
<sequence>MTTNLTRGDRALLDTLAELLLLAGADRAADTIYAAIGAEAPADWAPGSTIDGQVDCEWQEAFGN</sequence>
<evidence type="ECO:0000313" key="2">
    <source>
        <dbReference type="Proteomes" id="UP001556118"/>
    </source>
</evidence>
<dbReference type="RefSeq" id="WP_367774189.1">
    <property type="nucleotide sequence ID" value="NZ_JBFNXR010000048.1"/>
</dbReference>
<dbReference type="EMBL" id="JBFNXR010000048">
    <property type="protein sequence ID" value="MEW9855961.1"/>
    <property type="molecule type" value="Genomic_DNA"/>
</dbReference>
<gene>
    <name evidence="1" type="ORF">ABUH87_12520</name>
</gene>
<name>A0ABV3RCX3_9SPHN</name>
<accession>A0ABV3RCX3</accession>
<protein>
    <submittedName>
        <fullName evidence="1">Uncharacterized protein</fullName>
    </submittedName>
</protein>